<sequence>MKKIQWSKSELTIVKALGSLLFLPIYSLGSKIDLLLVWDGLKPATDIIIGKQWAVGQKGEDLSEGEIENVRRVLKDAGLAFVETPKHEHVITGTRKSILYKYIDKEFFVARNITFAKELKRAAEPLNDELFGRLSGFPESAIKAYLKSRKKPNLIIVEKSSLPPEIKNQDFMAFATFGFSKENWQGELEIPKRWAAAIKRLDPKLYEEAVKSYKEISGQK</sequence>
<evidence type="ECO:0000313" key="1">
    <source>
        <dbReference type="EMBL" id="KKU91190.1"/>
    </source>
</evidence>
<name>A0A0G1XA23_9BACT</name>
<dbReference type="AlphaFoldDB" id="A0A0G1XA23"/>
<proteinExistence type="predicted"/>
<protein>
    <submittedName>
        <fullName evidence="1">Uncharacterized protein</fullName>
    </submittedName>
</protein>
<dbReference type="Proteomes" id="UP000034956">
    <property type="component" value="Unassembled WGS sequence"/>
</dbReference>
<reference evidence="1 2" key="1">
    <citation type="journal article" date="2015" name="Nature">
        <title>rRNA introns, odd ribosomes, and small enigmatic genomes across a large radiation of phyla.</title>
        <authorList>
            <person name="Brown C.T."/>
            <person name="Hug L.A."/>
            <person name="Thomas B.C."/>
            <person name="Sharon I."/>
            <person name="Castelle C.J."/>
            <person name="Singh A."/>
            <person name="Wilkins M.J."/>
            <person name="Williams K.H."/>
            <person name="Banfield J.F."/>
        </authorList>
    </citation>
    <scope>NUCLEOTIDE SEQUENCE [LARGE SCALE GENOMIC DNA]</scope>
</reference>
<dbReference type="EMBL" id="LCPF01000003">
    <property type="protein sequence ID" value="KKU91190.1"/>
    <property type="molecule type" value="Genomic_DNA"/>
</dbReference>
<comment type="caution">
    <text evidence="1">The sequence shown here is derived from an EMBL/GenBank/DDBJ whole genome shotgun (WGS) entry which is preliminary data.</text>
</comment>
<gene>
    <name evidence="1" type="ORF">UY23_C0003G0028</name>
</gene>
<evidence type="ECO:0000313" key="2">
    <source>
        <dbReference type="Proteomes" id="UP000034956"/>
    </source>
</evidence>
<organism evidence="1 2">
    <name type="scientific">Candidatus Jorgensenbacteria bacterium GW2011_GWA1_48_11</name>
    <dbReference type="NCBI Taxonomy" id="1618660"/>
    <lineage>
        <taxon>Bacteria</taxon>
        <taxon>Candidatus Joergenseniibacteriota</taxon>
    </lineage>
</organism>
<accession>A0A0G1XA23</accession>